<dbReference type="Proteomes" id="UP000754710">
    <property type="component" value="Unassembled WGS sequence"/>
</dbReference>
<proteinExistence type="predicted"/>
<dbReference type="Gene3D" id="3.40.50.300">
    <property type="entry name" value="P-loop containing nucleotide triphosphate hydrolases"/>
    <property type="match status" value="1"/>
</dbReference>
<dbReference type="NCBIfam" id="NF006743">
    <property type="entry name" value="PRK09270.1-2"/>
    <property type="match status" value="1"/>
</dbReference>
<sequence length="221" mass="23690">MSAVSAHLVSPSGSELAALVPTSGPRGRLVLGVCGSPGAGKTSLAEHLVRALRAAGRSAAHVPMDGFHLADAELARQGLSARKGAPETFDAWGYAALLARLAERPPYPVYVPGFDRTLEQPLAAAASVGPEVEVVVTEGNYLLLDRPEWRAVRGELDEVWFVTAEEPVRTARLLARHVEFGKETDEARAWVASVDEPNARLIEASRGRADRELDLTGWRPA</sequence>
<dbReference type="PANTHER" id="PTHR10285">
    <property type="entry name" value="URIDINE KINASE"/>
    <property type="match status" value="1"/>
</dbReference>
<organism evidence="2 3">
    <name type="scientific">Nocardioides jiangsuensis</name>
    <dbReference type="NCBI Taxonomy" id="2866161"/>
    <lineage>
        <taxon>Bacteria</taxon>
        <taxon>Bacillati</taxon>
        <taxon>Actinomycetota</taxon>
        <taxon>Actinomycetes</taxon>
        <taxon>Propionibacteriales</taxon>
        <taxon>Nocardioidaceae</taxon>
        <taxon>Nocardioides</taxon>
    </lineage>
</organism>
<name>A0ABS7RNG7_9ACTN</name>
<protein>
    <submittedName>
        <fullName evidence="2">Nucleoside/nucleotide kinase family protein</fullName>
    </submittedName>
</protein>
<reference evidence="2 3" key="1">
    <citation type="submission" date="2021-08" db="EMBL/GenBank/DDBJ databases">
        <title>Nocardioides bacterium WL0053 sp. nov., isolated from the sediment.</title>
        <authorList>
            <person name="Wang L."/>
            <person name="Zhang D."/>
            <person name="Zhang A."/>
        </authorList>
    </citation>
    <scope>NUCLEOTIDE SEQUENCE [LARGE SCALE GENOMIC DNA]</scope>
    <source>
        <strain evidence="2 3">WL0053</strain>
    </source>
</reference>
<keyword evidence="2" id="KW-0808">Transferase</keyword>
<evidence type="ECO:0000313" key="2">
    <source>
        <dbReference type="EMBL" id="MBY9076077.1"/>
    </source>
</evidence>
<evidence type="ECO:0000313" key="3">
    <source>
        <dbReference type="Proteomes" id="UP000754710"/>
    </source>
</evidence>
<accession>A0ABS7RNG7</accession>
<dbReference type="InterPro" id="IPR027417">
    <property type="entry name" value="P-loop_NTPase"/>
</dbReference>
<dbReference type="GO" id="GO:0016301">
    <property type="term" value="F:kinase activity"/>
    <property type="evidence" value="ECO:0007669"/>
    <property type="project" value="UniProtKB-KW"/>
</dbReference>
<keyword evidence="2" id="KW-0418">Kinase</keyword>
<keyword evidence="3" id="KW-1185">Reference proteome</keyword>
<dbReference type="EMBL" id="JAIEZQ010000002">
    <property type="protein sequence ID" value="MBY9076077.1"/>
    <property type="molecule type" value="Genomic_DNA"/>
</dbReference>
<dbReference type="Pfam" id="PF00485">
    <property type="entry name" value="PRK"/>
    <property type="match status" value="1"/>
</dbReference>
<comment type="caution">
    <text evidence="2">The sequence shown here is derived from an EMBL/GenBank/DDBJ whole genome shotgun (WGS) entry which is preliminary data.</text>
</comment>
<dbReference type="InterPro" id="IPR006083">
    <property type="entry name" value="PRK/URK"/>
</dbReference>
<evidence type="ECO:0000259" key="1">
    <source>
        <dbReference type="Pfam" id="PF00485"/>
    </source>
</evidence>
<feature type="domain" description="Phosphoribulokinase/uridine kinase" evidence="1">
    <location>
        <begin position="30"/>
        <end position="176"/>
    </location>
</feature>
<dbReference type="SUPFAM" id="SSF52540">
    <property type="entry name" value="P-loop containing nucleoside triphosphate hydrolases"/>
    <property type="match status" value="1"/>
</dbReference>
<gene>
    <name evidence="2" type="ORF">K1X13_14675</name>
</gene>